<organism evidence="7 8">
    <name type="scientific">Parabacteroides johnsonii</name>
    <dbReference type="NCBI Taxonomy" id="387661"/>
    <lineage>
        <taxon>Bacteria</taxon>
        <taxon>Pseudomonadati</taxon>
        <taxon>Bacteroidota</taxon>
        <taxon>Bacteroidia</taxon>
        <taxon>Bacteroidales</taxon>
        <taxon>Tannerellaceae</taxon>
        <taxon>Parabacteroides</taxon>
    </lineage>
</organism>
<comment type="catalytic activity">
    <reaction evidence="1">
        <text>Hydrolysis of terminal non-reducing alpha-L-arabinofuranoside residues in alpha-L-arabinosides.</text>
        <dbReference type="EC" id="3.2.1.55"/>
    </reaction>
</comment>
<dbReference type="Gene3D" id="2.60.40.1180">
    <property type="entry name" value="Golgi alpha-mannosidase II"/>
    <property type="match status" value="1"/>
</dbReference>
<protein>
    <recommendedName>
        <fullName evidence="3">non-reducing end alpha-L-arabinofuranosidase</fullName>
        <ecNumber evidence="3">3.2.1.55</ecNumber>
    </recommendedName>
</protein>
<dbReference type="EMBL" id="NFIJ01000001">
    <property type="protein sequence ID" value="OUO07238.1"/>
    <property type="molecule type" value="Genomic_DNA"/>
</dbReference>
<keyword evidence="5" id="KW-0378">Hydrolase</keyword>
<dbReference type="SUPFAM" id="SSF75005">
    <property type="entry name" value="Arabinanase/levansucrase/invertase"/>
    <property type="match status" value="1"/>
</dbReference>
<dbReference type="Gene3D" id="2.60.120.260">
    <property type="entry name" value="Galactose-binding domain-like"/>
    <property type="match status" value="1"/>
</dbReference>
<evidence type="ECO:0000256" key="2">
    <source>
        <dbReference type="ARBA" id="ARBA00007186"/>
    </source>
</evidence>
<dbReference type="InterPro" id="IPR051563">
    <property type="entry name" value="Glycosyl_Hydrolase_51"/>
</dbReference>
<gene>
    <name evidence="7" type="ORF">B5F96_00780</name>
</gene>
<dbReference type="RefSeq" id="WP_087375052.1">
    <property type="nucleotide sequence ID" value="NZ_CAJLBM010000010.1"/>
</dbReference>
<dbReference type="InterPro" id="IPR023296">
    <property type="entry name" value="Glyco_hydro_beta-prop_sf"/>
</dbReference>
<name>A0A9Q5SUL8_9BACT</name>
<dbReference type="GO" id="GO:0046373">
    <property type="term" value="P:L-arabinose metabolic process"/>
    <property type="evidence" value="ECO:0007669"/>
    <property type="project" value="InterPro"/>
</dbReference>
<dbReference type="Proteomes" id="UP000195975">
    <property type="component" value="Unassembled WGS sequence"/>
</dbReference>
<dbReference type="Gene3D" id="2.115.10.20">
    <property type="entry name" value="Glycosyl hydrolase domain, family 43"/>
    <property type="match status" value="2"/>
</dbReference>
<dbReference type="Pfam" id="PF22847">
    <property type="entry name" value="BT_3657-like_N"/>
    <property type="match status" value="1"/>
</dbReference>
<dbReference type="InterPro" id="IPR055133">
    <property type="entry name" value="BT_3657-like_N"/>
</dbReference>
<comment type="similarity">
    <text evidence="2">Belongs to the glycosyl hydrolase 51 family.</text>
</comment>
<dbReference type="EC" id="3.2.1.55" evidence="3"/>
<dbReference type="SUPFAM" id="SSF51445">
    <property type="entry name" value="(Trans)glycosidases"/>
    <property type="match status" value="1"/>
</dbReference>
<comment type="caution">
    <text evidence="7">The sequence shown here is derived from an EMBL/GenBank/DDBJ whole genome shotgun (WGS) entry which is preliminary data.</text>
</comment>
<dbReference type="PANTHER" id="PTHR31776:SF26">
    <property type="entry name" value="SECRETED ARABINOSIDASE"/>
    <property type="match status" value="1"/>
</dbReference>
<evidence type="ECO:0000256" key="1">
    <source>
        <dbReference type="ARBA" id="ARBA00001462"/>
    </source>
</evidence>
<dbReference type="InterPro" id="IPR017853">
    <property type="entry name" value="GH"/>
</dbReference>
<dbReference type="InterPro" id="IPR010720">
    <property type="entry name" value="Alpha-L-AF_C"/>
</dbReference>
<dbReference type="PANTHER" id="PTHR31776">
    <property type="entry name" value="ALPHA-L-ARABINOFURANOSIDASE 1"/>
    <property type="match status" value="1"/>
</dbReference>
<evidence type="ECO:0000256" key="4">
    <source>
        <dbReference type="ARBA" id="ARBA00022729"/>
    </source>
</evidence>
<evidence type="ECO:0000313" key="8">
    <source>
        <dbReference type="Proteomes" id="UP000195975"/>
    </source>
</evidence>
<evidence type="ECO:0000313" key="7">
    <source>
        <dbReference type="EMBL" id="OUO07238.1"/>
    </source>
</evidence>
<sequence>MRKHLSIFILILFLLPGVFSLAKASSSSDIRYLFAYFTDKNENRNGMHLAWSADGYTWMPIGPEHSFLKCDYGTWYADKRMRDPFVMKGPDGLWHCIWTLNWDGNAIGYAHSKDLVHWSRQSYPKVMEGYEVRNCWAPEMIYDDENRQYVIFWASTIKEDGVWKTEPGEKYDHRMYYTTTKDFKTFSPAKIFFDPGHNVIDVTIQKKDGKYYMLYKDERIWPKAKKELSVAVSKHATGPYLPTGDKPFATDWVEGPAVCPLSDGSYVVYMDAYTRHRYEAKRTRDFRTWEDVTDRISIPKDAKHGSIITVTKAFVDNILSEVAADRKRENLRNERLALPASLKEAVPVEAEITVEGGQAKKISDHLFGVFFEDLNYAADGGLYAELVQNRDFEYAPEDKTGNDPDWNSRYAWELKSYKADAPAEPIVLEIDTAAPLHPNNPHYAVLHAQSTELDLINRGFDGIHIRKGEKYNLSFFSRIQGKGQGILQVQLRNHSGKPLAQAAVKVAPGEWTKQHLTLQAVEDADSASLSIQTVTPGIYALDMISLFPQKTFKNRPNGLRADLAQTIADLYPRFMRFPGGCLAHGDGVHNIYNWKETIGPLESRKPQRNLWGYHQTKGLGYYEFFQFCEDIQAEPVPVIAAGVCCQNSRGGGQQGVAMCDMDAFVQDILDLVEYANGDASSKWGRMRAEAGHPEPFHLKYIGIGNEDQITDAFEERFTMIYKALKAKHPEITVIGTAGPFNEGTDYEEGWKIVDRLQVPMVDEHYYQTPGWFLNNQHFYDSYDRQGAKVYLGEYAAHLPGRPNNLEVALAEAAYMTSLERNGDVVSMASYAPLLAKEGHTQWNPDLIYFNNGEVKPTVNYYVQQLFGQNAGDEYLPATVKLSSLSEDIGKRVPVSAVRDRKTGDLILKLVNILPANTQAQVRLNGVEVGDTRAVKTVLSGTLEDTDLKPRTFDCTVGREFTCELPAYSLTVIRIKIKSVY</sequence>
<dbReference type="SMART" id="SM00813">
    <property type="entry name" value="Alpha-L-AF_C"/>
    <property type="match status" value="1"/>
</dbReference>
<dbReference type="Pfam" id="PF22848">
    <property type="entry name" value="ASD1_dom"/>
    <property type="match status" value="1"/>
</dbReference>
<reference evidence="8" key="1">
    <citation type="submission" date="2017-04" db="EMBL/GenBank/DDBJ databases">
        <title>Function of individual gut microbiota members based on whole genome sequencing of pure cultures obtained from chicken caecum.</title>
        <authorList>
            <person name="Medvecky M."/>
            <person name="Cejkova D."/>
            <person name="Polansky O."/>
            <person name="Karasova D."/>
            <person name="Kubasova T."/>
            <person name="Cizek A."/>
            <person name="Rychlik I."/>
        </authorList>
    </citation>
    <scope>NUCLEOTIDE SEQUENCE [LARGE SCALE GENOMIC DNA]</scope>
    <source>
        <strain evidence="8">An42</strain>
    </source>
</reference>
<keyword evidence="4" id="KW-0732">Signal</keyword>
<dbReference type="Pfam" id="PF06964">
    <property type="entry name" value="Alpha-L-AF_C"/>
    <property type="match status" value="1"/>
</dbReference>
<evidence type="ECO:0000256" key="3">
    <source>
        <dbReference type="ARBA" id="ARBA00012670"/>
    </source>
</evidence>
<dbReference type="InterPro" id="IPR055235">
    <property type="entry name" value="ASD1_cat"/>
</dbReference>
<feature type="domain" description="Alpha-L-arabinofuranosidase C-terminal" evidence="6">
    <location>
        <begin position="792"/>
        <end position="968"/>
    </location>
</feature>
<proteinExistence type="inferred from homology"/>
<dbReference type="GO" id="GO:0046556">
    <property type="term" value="F:alpha-L-arabinofuranosidase activity"/>
    <property type="evidence" value="ECO:0007669"/>
    <property type="project" value="UniProtKB-EC"/>
</dbReference>
<dbReference type="AlphaFoldDB" id="A0A9Q5SUL8"/>
<dbReference type="FunFam" id="3.20.20.80:FF:000090">
    <property type="entry name" value="Alpha-L-arabinofuranosidase A"/>
    <property type="match status" value="1"/>
</dbReference>
<dbReference type="Gene3D" id="3.20.20.80">
    <property type="entry name" value="Glycosidases"/>
    <property type="match status" value="1"/>
</dbReference>
<dbReference type="CDD" id="cd08983">
    <property type="entry name" value="GH43_Bt3655-like"/>
    <property type="match status" value="1"/>
</dbReference>
<dbReference type="InterPro" id="IPR013780">
    <property type="entry name" value="Glyco_hydro_b"/>
</dbReference>
<evidence type="ECO:0000259" key="6">
    <source>
        <dbReference type="SMART" id="SM00813"/>
    </source>
</evidence>
<evidence type="ECO:0000256" key="5">
    <source>
        <dbReference type="ARBA" id="ARBA00022801"/>
    </source>
</evidence>
<accession>A0A9Q5SUL8</accession>